<dbReference type="AlphaFoldDB" id="A0AAV7UJL5"/>
<keyword evidence="3" id="KW-1185">Reference proteome</keyword>
<organism evidence="2 3">
    <name type="scientific">Pleurodeles waltl</name>
    <name type="common">Iberian ribbed newt</name>
    <dbReference type="NCBI Taxonomy" id="8319"/>
    <lineage>
        <taxon>Eukaryota</taxon>
        <taxon>Metazoa</taxon>
        <taxon>Chordata</taxon>
        <taxon>Craniata</taxon>
        <taxon>Vertebrata</taxon>
        <taxon>Euteleostomi</taxon>
        <taxon>Amphibia</taxon>
        <taxon>Batrachia</taxon>
        <taxon>Caudata</taxon>
        <taxon>Salamandroidea</taxon>
        <taxon>Salamandridae</taxon>
        <taxon>Pleurodelinae</taxon>
        <taxon>Pleurodeles</taxon>
    </lineage>
</organism>
<protein>
    <submittedName>
        <fullName evidence="2">Uncharacterized protein</fullName>
    </submittedName>
</protein>
<dbReference type="EMBL" id="JANPWB010000005">
    <property type="protein sequence ID" value="KAJ1188576.1"/>
    <property type="molecule type" value="Genomic_DNA"/>
</dbReference>
<reference evidence="2" key="1">
    <citation type="journal article" date="2022" name="bioRxiv">
        <title>Sequencing and chromosome-scale assembly of the giantPleurodeles waltlgenome.</title>
        <authorList>
            <person name="Brown T."/>
            <person name="Elewa A."/>
            <person name="Iarovenko S."/>
            <person name="Subramanian E."/>
            <person name="Araus A.J."/>
            <person name="Petzold A."/>
            <person name="Susuki M."/>
            <person name="Suzuki K.-i.T."/>
            <person name="Hayashi T."/>
            <person name="Toyoda A."/>
            <person name="Oliveira C."/>
            <person name="Osipova E."/>
            <person name="Leigh N.D."/>
            <person name="Simon A."/>
            <person name="Yun M.H."/>
        </authorList>
    </citation>
    <scope>NUCLEOTIDE SEQUENCE</scope>
    <source>
        <strain evidence="2">20211129_DDA</strain>
        <tissue evidence="2">Liver</tissue>
    </source>
</reference>
<name>A0AAV7UJL5_PLEWA</name>
<accession>A0AAV7UJL5</accession>
<evidence type="ECO:0000256" key="1">
    <source>
        <dbReference type="SAM" id="MobiDB-lite"/>
    </source>
</evidence>
<comment type="caution">
    <text evidence="2">The sequence shown here is derived from an EMBL/GenBank/DDBJ whole genome shotgun (WGS) entry which is preliminary data.</text>
</comment>
<evidence type="ECO:0000313" key="3">
    <source>
        <dbReference type="Proteomes" id="UP001066276"/>
    </source>
</evidence>
<feature type="region of interest" description="Disordered" evidence="1">
    <location>
        <begin position="61"/>
        <end position="83"/>
    </location>
</feature>
<dbReference type="Proteomes" id="UP001066276">
    <property type="component" value="Chromosome 3_1"/>
</dbReference>
<proteinExistence type="predicted"/>
<evidence type="ECO:0000313" key="2">
    <source>
        <dbReference type="EMBL" id="KAJ1188576.1"/>
    </source>
</evidence>
<sequence length="183" mass="19310">MRCWAEHLRTPWASTASTALRLCVDSRSTDKLMQTGLVSDLGSEPIGERYGVGVSVTAFSQFHPPGEPKERRPRRPRWSSLAGGEFSPGAARFSSPAVVLAAGAKNVNGCVGRGGANGRRIEAEIRPAFITHSPPRFSCQGGRRAAAEAVAAETGSGTGLILACRSFAFVVSFTPQGGSKELH</sequence>
<gene>
    <name evidence="2" type="ORF">NDU88_005335</name>
</gene>